<evidence type="ECO:0000256" key="5">
    <source>
        <dbReference type="ARBA" id="ARBA00022475"/>
    </source>
</evidence>
<evidence type="ECO:0000256" key="3">
    <source>
        <dbReference type="ARBA" id="ARBA00004496"/>
    </source>
</evidence>
<keyword evidence="8" id="KW-0677">Repeat</keyword>
<reference evidence="13 14" key="1">
    <citation type="submission" date="2016-08" db="EMBL/GenBank/DDBJ databases">
        <title>Genomes of anaerobic fungi encode conserved fungal cellulosomes for biomass hydrolysis.</title>
        <authorList>
            <consortium name="DOE Joint Genome Institute"/>
            <person name="Haitjema C.H."/>
            <person name="Gilmore S.P."/>
            <person name="Henske J.K."/>
            <person name="Solomon K.V."/>
            <person name="De Groot R."/>
            <person name="Kuo A."/>
            <person name="Mondo S.J."/>
            <person name="Salamov A.A."/>
            <person name="Labutti K."/>
            <person name="Zhao Z."/>
            <person name="Chiniquy J."/>
            <person name="Barry K."/>
            <person name="Brewer H.M."/>
            <person name="Purvine S.O."/>
            <person name="Wright A.T."/>
            <person name="Boxma B."/>
            <person name="Van Alen T."/>
            <person name="Hackstein J.H."/>
            <person name="Baker S.E."/>
            <person name="Grigoriev I.V."/>
            <person name="O'Malley M.A."/>
        </authorList>
    </citation>
    <scope>NUCLEOTIDE SEQUENCE [LARGE SCALE GENOMIC DNA]</scope>
    <source>
        <strain evidence="14">finn</strain>
    </source>
</reference>
<keyword evidence="9" id="KW-0106">Calcium</keyword>
<evidence type="ECO:0000313" key="14">
    <source>
        <dbReference type="Proteomes" id="UP000193719"/>
    </source>
</evidence>
<dbReference type="SMART" id="SM00239">
    <property type="entry name" value="C2"/>
    <property type="match status" value="2"/>
</dbReference>
<feature type="domain" description="C2" evidence="12">
    <location>
        <begin position="5"/>
        <end position="138"/>
    </location>
</feature>
<evidence type="ECO:0000256" key="9">
    <source>
        <dbReference type="ARBA" id="ARBA00022837"/>
    </source>
</evidence>
<dbReference type="OrthoDB" id="5855668at2759"/>
<dbReference type="GO" id="GO:0005737">
    <property type="term" value="C:cytoplasm"/>
    <property type="evidence" value="ECO:0007669"/>
    <property type="project" value="UniProtKB-SubCell"/>
</dbReference>
<organism evidence="13 14">
    <name type="scientific">Piromyces finnis</name>
    <dbReference type="NCBI Taxonomy" id="1754191"/>
    <lineage>
        <taxon>Eukaryota</taxon>
        <taxon>Fungi</taxon>
        <taxon>Fungi incertae sedis</taxon>
        <taxon>Chytridiomycota</taxon>
        <taxon>Chytridiomycota incertae sedis</taxon>
        <taxon>Neocallimastigomycetes</taxon>
        <taxon>Neocallimastigales</taxon>
        <taxon>Neocallimastigaceae</taxon>
        <taxon>Piromyces</taxon>
    </lineage>
</organism>
<evidence type="ECO:0000256" key="6">
    <source>
        <dbReference type="ARBA" id="ARBA00022490"/>
    </source>
</evidence>
<dbReference type="GO" id="GO:0046872">
    <property type="term" value="F:metal ion binding"/>
    <property type="evidence" value="ECO:0007669"/>
    <property type="project" value="UniProtKB-KW"/>
</dbReference>
<dbReference type="EMBL" id="MCFH01000047">
    <property type="protein sequence ID" value="ORX44169.1"/>
    <property type="molecule type" value="Genomic_DNA"/>
</dbReference>
<dbReference type="GO" id="GO:0071277">
    <property type="term" value="P:cellular response to calcium ion"/>
    <property type="evidence" value="ECO:0007669"/>
    <property type="project" value="TreeGrafter"/>
</dbReference>
<keyword evidence="11" id="KW-0539">Nucleus</keyword>
<evidence type="ECO:0000256" key="10">
    <source>
        <dbReference type="ARBA" id="ARBA00023136"/>
    </source>
</evidence>
<dbReference type="InterPro" id="IPR010734">
    <property type="entry name" value="Copine_C"/>
</dbReference>
<dbReference type="STRING" id="1754191.A0A1Y1V137"/>
<evidence type="ECO:0000256" key="8">
    <source>
        <dbReference type="ARBA" id="ARBA00022737"/>
    </source>
</evidence>
<evidence type="ECO:0000313" key="13">
    <source>
        <dbReference type="EMBL" id="ORX44169.1"/>
    </source>
</evidence>
<dbReference type="Pfam" id="PF07002">
    <property type="entry name" value="Copine"/>
    <property type="match status" value="1"/>
</dbReference>
<dbReference type="GO" id="GO:0005886">
    <property type="term" value="C:plasma membrane"/>
    <property type="evidence" value="ECO:0007669"/>
    <property type="project" value="UniProtKB-SubCell"/>
</dbReference>
<reference evidence="13 14" key="2">
    <citation type="submission" date="2016-08" db="EMBL/GenBank/DDBJ databases">
        <title>Pervasive Adenine N6-methylation of Active Genes in Fungi.</title>
        <authorList>
            <consortium name="DOE Joint Genome Institute"/>
            <person name="Mondo S.J."/>
            <person name="Dannebaum R.O."/>
            <person name="Kuo R.C."/>
            <person name="Labutti K."/>
            <person name="Haridas S."/>
            <person name="Kuo A."/>
            <person name="Salamov A."/>
            <person name="Ahrendt S.R."/>
            <person name="Lipzen A."/>
            <person name="Sullivan W."/>
            <person name="Andreopoulos W.B."/>
            <person name="Clum A."/>
            <person name="Lindquist E."/>
            <person name="Daum C."/>
            <person name="Ramamoorthy G.K."/>
            <person name="Gryganskyi A."/>
            <person name="Culley D."/>
            <person name="Magnuson J.K."/>
            <person name="James T.Y."/>
            <person name="O'Malley M.A."/>
            <person name="Stajich J.E."/>
            <person name="Spatafora J.W."/>
            <person name="Visel A."/>
            <person name="Grigoriev I.V."/>
        </authorList>
    </citation>
    <scope>NUCLEOTIDE SEQUENCE [LARGE SCALE GENOMIC DNA]</scope>
    <source>
        <strain evidence="14">finn</strain>
    </source>
</reference>
<dbReference type="PANTHER" id="PTHR10857">
    <property type="entry name" value="COPINE"/>
    <property type="match status" value="1"/>
</dbReference>
<dbReference type="Pfam" id="PF00168">
    <property type="entry name" value="C2"/>
    <property type="match status" value="2"/>
</dbReference>
<proteinExistence type="inferred from homology"/>
<dbReference type="GO" id="GO:0005634">
    <property type="term" value="C:nucleus"/>
    <property type="evidence" value="ECO:0007669"/>
    <property type="project" value="UniProtKB-SubCell"/>
</dbReference>
<evidence type="ECO:0000256" key="11">
    <source>
        <dbReference type="ARBA" id="ARBA00023242"/>
    </source>
</evidence>
<dbReference type="InterPro" id="IPR035892">
    <property type="entry name" value="C2_domain_sf"/>
</dbReference>
<evidence type="ECO:0000259" key="12">
    <source>
        <dbReference type="PROSITE" id="PS50004"/>
    </source>
</evidence>
<keyword evidence="10" id="KW-0472">Membrane</keyword>
<comment type="similarity">
    <text evidence="4">Belongs to the copine family.</text>
</comment>
<dbReference type="PROSITE" id="PS50004">
    <property type="entry name" value="C2"/>
    <property type="match status" value="2"/>
</dbReference>
<dbReference type="InterPro" id="IPR037768">
    <property type="entry name" value="C2B_Copine"/>
</dbReference>
<sequence length="573" mass="65297">MSVVPPSNYYKYSSYDNAKSLSSKVEIKISCVDLPNFDTFSKSDPKVFIFLEKKYYDNNTSTSVWEKIDSTERIKNNDNPEFVKAFYIDYYFEMIQNLRFLVFDMDSDSDEWSKNDYIGYCERALGDLISSSENNVCTCDLLYTVPEGIKLDNSKTRVSPKKPKIKITIREVIDSQYVFEMDISGKNLDKKDTFGKSDPFIIISRIEDNGTYNKVFETPVIKNTLNPKWKGIKIPEVTLNNGEPDRMLLWEVYDWDRNSDNDLIGVFMASSRMIFESGAQFEVINDKKKAKKGKKYTNSGVITFDKINRIKNYSFMDFPMGGTEIAVSFSVDFTSSNGNKNDPSSLHYNSPNYDPNNFFTLNEYQKAISSIGYVLEPYDSTKTMEVYGYGGEFFNRKYVEFECPLTGDPDNPSVYGVAGILTAYYNTLQTVVLYGPTNFSPIIKNITAQARNGLPPPYQNNPLPRYHILTIITDGIISDMSKTKEAIIDASDAPLSIIIIGVGRANFDQMNELDGDGEVLRSQNKYSKRDIVQFVPLANYINNPTLLAAETLSEIPKQVTEFATTYKYRPPYL</sequence>
<dbReference type="InterPro" id="IPR000008">
    <property type="entry name" value="C2_dom"/>
</dbReference>
<keyword evidence="14" id="KW-1185">Reference proteome</keyword>
<dbReference type="SUPFAM" id="SSF49562">
    <property type="entry name" value="C2 domain (Calcium/lipid-binding domain, CaLB)"/>
    <property type="match status" value="2"/>
</dbReference>
<dbReference type="PANTHER" id="PTHR10857:SF106">
    <property type="entry name" value="C2 DOMAIN-CONTAINING PROTEIN"/>
    <property type="match status" value="1"/>
</dbReference>
<dbReference type="CDD" id="cd04048">
    <property type="entry name" value="C2A_Copine"/>
    <property type="match status" value="1"/>
</dbReference>
<dbReference type="Proteomes" id="UP000193719">
    <property type="component" value="Unassembled WGS sequence"/>
</dbReference>
<evidence type="ECO:0000256" key="4">
    <source>
        <dbReference type="ARBA" id="ARBA00009048"/>
    </source>
</evidence>
<dbReference type="SUPFAM" id="SSF53300">
    <property type="entry name" value="vWA-like"/>
    <property type="match status" value="1"/>
</dbReference>
<keyword evidence="5" id="KW-1003">Cell membrane</keyword>
<dbReference type="FunFam" id="2.60.40.150:FF:000042">
    <property type="entry name" value="Copine 3"/>
    <property type="match status" value="1"/>
</dbReference>
<dbReference type="InterPro" id="IPR002035">
    <property type="entry name" value="VWF_A"/>
</dbReference>
<dbReference type="InterPro" id="IPR045052">
    <property type="entry name" value="Copine"/>
</dbReference>
<dbReference type="GO" id="GO:0005544">
    <property type="term" value="F:calcium-dependent phospholipid binding"/>
    <property type="evidence" value="ECO:0007669"/>
    <property type="project" value="InterPro"/>
</dbReference>
<gene>
    <name evidence="13" type="ORF">BCR36DRAFT_335050</name>
</gene>
<comment type="subcellular location">
    <subcellularLocation>
        <location evidence="2">Cell membrane</location>
    </subcellularLocation>
    <subcellularLocation>
        <location evidence="3">Cytoplasm</location>
    </subcellularLocation>
    <subcellularLocation>
        <location evidence="1">Nucleus</location>
    </subcellularLocation>
</comment>
<name>A0A1Y1V137_9FUNG</name>
<dbReference type="AlphaFoldDB" id="A0A1Y1V137"/>
<dbReference type="InterPro" id="IPR036465">
    <property type="entry name" value="vWFA_dom_sf"/>
</dbReference>
<dbReference type="Gene3D" id="2.60.40.150">
    <property type="entry name" value="C2 domain"/>
    <property type="match status" value="2"/>
</dbReference>
<accession>A0A1Y1V137</accession>
<feature type="domain" description="C2" evidence="12">
    <location>
        <begin position="159"/>
        <end position="284"/>
    </location>
</feature>
<evidence type="ECO:0000256" key="1">
    <source>
        <dbReference type="ARBA" id="ARBA00004123"/>
    </source>
</evidence>
<dbReference type="SMART" id="SM00327">
    <property type="entry name" value="VWA"/>
    <property type="match status" value="1"/>
</dbReference>
<comment type="caution">
    <text evidence="13">The sequence shown here is derived from an EMBL/GenBank/DDBJ whole genome shotgun (WGS) entry which is preliminary data.</text>
</comment>
<dbReference type="CDD" id="cd04047">
    <property type="entry name" value="C2B_Copine"/>
    <property type="match status" value="1"/>
</dbReference>
<keyword evidence="6" id="KW-0963">Cytoplasm</keyword>
<evidence type="ECO:0000256" key="2">
    <source>
        <dbReference type="ARBA" id="ARBA00004236"/>
    </source>
</evidence>
<protein>
    <submittedName>
        <fullName evidence="13">Copine-domain-containing protein</fullName>
    </submittedName>
</protein>
<keyword evidence="7" id="KW-0479">Metal-binding</keyword>
<evidence type="ECO:0000256" key="7">
    <source>
        <dbReference type="ARBA" id="ARBA00022723"/>
    </source>
</evidence>